<protein>
    <submittedName>
        <fullName evidence="1">Uncharacterized protein</fullName>
    </submittedName>
</protein>
<evidence type="ECO:0000313" key="1">
    <source>
        <dbReference type="EMBL" id="GGB96367.1"/>
    </source>
</evidence>
<dbReference type="Proteomes" id="UP000629025">
    <property type="component" value="Unassembled WGS sequence"/>
</dbReference>
<comment type="caution">
    <text evidence="1">The sequence shown here is derived from an EMBL/GenBank/DDBJ whole genome shotgun (WGS) entry which is preliminary data.</text>
</comment>
<proteinExistence type="predicted"/>
<keyword evidence="2" id="KW-1185">Reference proteome</keyword>
<organism evidence="1 2">
    <name type="scientific">Marinobacterium zhoushanense</name>
    <dbReference type="NCBI Taxonomy" id="1679163"/>
    <lineage>
        <taxon>Bacteria</taxon>
        <taxon>Pseudomonadati</taxon>
        <taxon>Pseudomonadota</taxon>
        <taxon>Gammaproteobacteria</taxon>
        <taxon>Oceanospirillales</taxon>
        <taxon>Oceanospirillaceae</taxon>
        <taxon>Marinobacterium</taxon>
    </lineage>
</organism>
<dbReference type="EMBL" id="BMIJ01000004">
    <property type="protein sequence ID" value="GGB96367.1"/>
    <property type="molecule type" value="Genomic_DNA"/>
</dbReference>
<name>A0ABQ1KGL7_9GAMM</name>
<accession>A0ABQ1KGL7</accession>
<sequence length="54" mass="6205">MTFTTLEVACDEAFGSVTNDKEFHAALNIVIIQKNKEYNFNILKIWLLNTVKNT</sequence>
<reference evidence="2" key="1">
    <citation type="journal article" date="2019" name="Int. J. Syst. Evol. Microbiol.">
        <title>The Global Catalogue of Microorganisms (GCM) 10K type strain sequencing project: providing services to taxonomists for standard genome sequencing and annotation.</title>
        <authorList>
            <consortium name="The Broad Institute Genomics Platform"/>
            <consortium name="The Broad Institute Genome Sequencing Center for Infectious Disease"/>
            <person name="Wu L."/>
            <person name="Ma J."/>
        </authorList>
    </citation>
    <scope>NUCLEOTIDE SEQUENCE [LARGE SCALE GENOMIC DNA]</scope>
    <source>
        <strain evidence="2">CGMCC 1.15341</strain>
    </source>
</reference>
<evidence type="ECO:0000313" key="2">
    <source>
        <dbReference type="Proteomes" id="UP000629025"/>
    </source>
</evidence>
<gene>
    <name evidence="1" type="ORF">GCM10011352_23110</name>
</gene>